<feature type="region of interest" description="Disordered" evidence="1">
    <location>
        <begin position="40"/>
        <end position="73"/>
    </location>
</feature>
<sequence>MKKIILALATTALIAGSLSPAYAITASYRAKLERSGCTQLTDADGSCDTSKTRAQNQKKAAAKKSKTATTKQK</sequence>
<evidence type="ECO:0000313" key="3">
    <source>
        <dbReference type="EMBL" id="MEW7315128.1"/>
    </source>
</evidence>
<feature type="chain" id="PRO_5045060462" evidence="2">
    <location>
        <begin position="24"/>
        <end position="73"/>
    </location>
</feature>
<dbReference type="Proteomes" id="UP001555342">
    <property type="component" value="Unassembled WGS sequence"/>
</dbReference>
<evidence type="ECO:0000256" key="2">
    <source>
        <dbReference type="SAM" id="SignalP"/>
    </source>
</evidence>
<feature type="compositionally biased region" description="Basic residues" evidence="1">
    <location>
        <begin position="60"/>
        <end position="73"/>
    </location>
</feature>
<keyword evidence="4" id="KW-1185">Reference proteome</keyword>
<dbReference type="EMBL" id="JBFMVT010000002">
    <property type="protein sequence ID" value="MEW7315128.1"/>
    <property type="molecule type" value="Genomic_DNA"/>
</dbReference>
<dbReference type="RefSeq" id="WP_367597130.1">
    <property type="nucleotide sequence ID" value="NZ_JBFMVT010000002.1"/>
</dbReference>
<gene>
    <name evidence="3" type="ORF">AB1E22_20865</name>
</gene>
<keyword evidence="2" id="KW-0732">Signal</keyword>
<feature type="signal peptide" evidence="2">
    <location>
        <begin position="1"/>
        <end position="23"/>
    </location>
</feature>
<name>A0ABV3P001_9ENTR</name>
<comment type="caution">
    <text evidence="3">The sequence shown here is derived from an EMBL/GenBank/DDBJ whole genome shotgun (WGS) entry which is preliminary data.</text>
</comment>
<evidence type="ECO:0000313" key="4">
    <source>
        <dbReference type="Proteomes" id="UP001555342"/>
    </source>
</evidence>
<protein>
    <submittedName>
        <fullName evidence="3">Uncharacterized protein</fullName>
    </submittedName>
</protein>
<accession>A0ABV3P001</accession>
<organism evidence="3 4">
    <name type="scientific">Buttiauxella gaviniae</name>
    <dbReference type="NCBI Taxonomy" id="82990"/>
    <lineage>
        <taxon>Bacteria</taxon>
        <taxon>Pseudomonadati</taxon>
        <taxon>Pseudomonadota</taxon>
        <taxon>Gammaproteobacteria</taxon>
        <taxon>Enterobacterales</taxon>
        <taxon>Enterobacteriaceae</taxon>
        <taxon>Buttiauxella</taxon>
    </lineage>
</organism>
<evidence type="ECO:0000256" key="1">
    <source>
        <dbReference type="SAM" id="MobiDB-lite"/>
    </source>
</evidence>
<reference evidence="3 4" key="1">
    <citation type="submission" date="2024-07" db="EMBL/GenBank/DDBJ databases">
        <authorList>
            <person name="Wang L."/>
        </authorList>
    </citation>
    <scope>NUCLEOTIDE SEQUENCE [LARGE SCALE GENOMIC DNA]</scope>
    <source>
        <strain evidence="3 4">WL359</strain>
    </source>
</reference>
<proteinExistence type="predicted"/>